<feature type="region of interest" description="Disordered" evidence="2">
    <location>
        <begin position="267"/>
        <end position="293"/>
    </location>
</feature>
<keyword evidence="5" id="KW-1185">Reference proteome</keyword>
<proteinExistence type="predicted"/>
<organism evidence="4 5">
    <name type="scientific">Streptosporangium album</name>
    <dbReference type="NCBI Taxonomy" id="47479"/>
    <lineage>
        <taxon>Bacteria</taxon>
        <taxon>Bacillati</taxon>
        <taxon>Actinomycetota</taxon>
        <taxon>Actinomycetes</taxon>
        <taxon>Streptosporangiales</taxon>
        <taxon>Streptosporangiaceae</taxon>
        <taxon>Streptosporangium</taxon>
    </lineage>
</organism>
<feature type="compositionally biased region" description="Pro residues" evidence="2">
    <location>
        <begin position="275"/>
        <end position="290"/>
    </location>
</feature>
<dbReference type="InterPro" id="IPR036365">
    <property type="entry name" value="PGBD-like_sf"/>
</dbReference>
<dbReference type="Proteomes" id="UP000534286">
    <property type="component" value="Unassembled WGS sequence"/>
</dbReference>
<protein>
    <submittedName>
        <fullName evidence="4">Peptidoglycan hydrolase-like protein with peptidoglycan-binding domain</fullName>
    </submittedName>
</protein>
<evidence type="ECO:0000256" key="2">
    <source>
        <dbReference type="SAM" id="MobiDB-lite"/>
    </source>
</evidence>
<gene>
    <name evidence="4" type="ORF">FHR32_001885</name>
</gene>
<feature type="compositionally biased region" description="Basic and acidic residues" evidence="2">
    <location>
        <begin position="471"/>
        <end position="481"/>
    </location>
</feature>
<dbReference type="InterPro" id="IPR036366">
    <property type="entry name" value="PGBDSf"/>
</dbReference>
<feature type="region of interest" description="Disordered" evidence="2">
    <location>
        <begin position="466"/>
        <end position="489"/>
    </location>
</feature>
<dbReference type="EMBL" id="JACHJU010000001">
    <property type="protein sequence ID" value="MBB4937580.1"/>
    <property type="molecule type" value="Genomic_DNA"/>
</dbReference>
<comment type="caution">
    <text evidence="4">The sequence shown here is derived from an EMBL/GenBank/DDBJ whole genome shotgun (WGS) entry which is preliminary data.</text>
</comment>
<keyword evidence="4" id="KW-0378">Hydrolase</keyword>
<dbReference type="Gene3D" id="2.40.420.20">
    <property type="match status" value="1"/>
</dbReference>
<reference evidence="4 5" key="1">
    <citation type="submission" date="2020-08" db="EMBL/GenBank/DDBJ databases">
        <title>Sequencing the genomes of 1000 actinobacteria strains.</title>
        <authorList>
            <person name="Klenk H.-P."/>
        </authorList>
    </citation>
    <scope>NUCLEOTIDE SEQUENCE [LARGE SCALE GENOMIC DNA]</scope>
    <source>
        <strain evidence="4 5">DSM 43023</strain>
    </source>
</reference>
<dbReference type="GO" id="GO:0016787">
    <property type="term" value="F:hydrolase activity"/>
    <property type="evidence" value="ECO:0007669"/>
    <property type="project" value="UniProtKB-KW"/>
</dbReference>
<dbReference type="RefSeq" id="WP_312882200.1">
    <property type="nucleotide sequence ID" value="NZ_BAABEK010000008.1"/>
</dbReference>
<keyword evidence="1" id="KW-0175">Coiled coil</keyword>
<dbReference type="AlphaFoldDB" id="A0A7W7RSV0"/>
<evidence type="ECO:0000313" key="4">
    <source>
        <dbReference type="EMBL" id="MBB4937580.1"/>
    </source>
</evidence>
<dbReference type="SUPFAM" id="SSF47090">
    <property type="entry name" value="PGBD-like"/>
    <property type="match status" value="1"/>
</dbReference>
<feature type="domain" description="Peptidoglycan binding-like" evidence="3">
    <location>
        <begin position="131"/>
        <end position="165"/>
    </location>
</feature>
<evidence type="ECO:0000259" key="3">
    <source>
        <dbReference type="Pfam" id="PF01471"/>
    </source>
</evidence>
<dbReference type="Pfam" id="PF01471">
    <property type="entry name" value="PG_binding_1"/>
    <property type="match status" value="1"/>
</dbReference>
<feature type="coiled-coil region" evidence="1">
    <location>
        <begin position="332"/>
        <end position="359"/>
    </location>
</feature>
<name>A0A7W7RSV0_9ACTN</name>
<dbReference type="Gene3D" id="1.10.101.10">
    <property type="entry name" value="PGBD-like superfamily/PGBD"/>
    <property type="match status" value="1"/>
</dbReference>
<accession>A0A7W7RSV0</accession>
<evidence type="ECO:0000256" key="1">
    <source>
        <dbReference type="SAM" id="Coils"/>
    </source>
</evidence>
<dbReference type="InterPro" id="IPR002477">
    <property type="entry name" value="Peptidoglycan-bd-like"/>
</dbReference>
<feature type="region of interest" description="Disordered" evidence="2">
    <location>
        <begin position="567"/>
        <end position="591"/>
    </location>
</feature>
<evidence type="ECO:0000313" key="5">
    <source>
        <dbReference type="Proteomes" id="UP000534286"/>
    </source>
</evidence>
<sequence length="591" mass="61656">MTSRQRVLSGIVAGVVVIAGAGWAVGTRLRSPADEAASRRPPRPSLVTSPVVRKKLTSTVAVSGTLAYGSPLPVTLAGVVGGTAENQRVTRAPRPGKITEGSVLMEVNGRPVFALRGKVPMHRTMAAGTAGADVKQLQTALRRLGFGAPVTGVFDSATTVAVQRWYAKRGYVAQEPDLTAKQTREQLRQAVQTAEETLLTDRKALDAGRDVKPLKLKLDNARQDLRAAENALEGEDATDLTPEETRQLETLRQAVRTAEEEVLAAEQALAAAQSPPAPPTPKPEQTPAPAKPEADTRLLETKVYNARQNLESAHAALAAFADEAGLNKGKRLAELRKAVRLAKEAVVTAEQALRQARQDSPLRLKIANGSKNVASAKAILAEYLKTYGIGIPPGEIAFLPALPARLDKASVKPGDTVGDKVATVTSSAFAVTGSVETKEAKLLRKGMKATLETADGTTFRAVLSATGEAAKPADEEKKDEGAGAADDNLGSVPVLLTPTVTKGLREQIGASVTVKISVGATGGAVLTVPVAAVVTSADGRPRVQVELPGGGDKVKDVEVKTGLTADGDVEVTPVKPDGLKEGDRVVVSGDA</sequence>